<proteinExistence type="predicted"/>
<name>A0A0L8I5S2_OCTBM</name>
<protein>
    <submittedName>
        <fullName evidence="2">Uncharacterized protein</fullName>
    </submittedName>
</protein>
<dbReference type="AlphaFoldDB" id="A0A0L8I5S2"/>
<feature type="region of interest" description="Disordered" evidence="1">
    <location>
        <begin position="79"/>
        <end position="98"/>
    </location>
</feature>
<accession>A0A0L8I5S2</accession>
<organism evidence="2">
    <name type="scientific">Octopus bimaculoides</name>
    <name type="common">California two-spotted octopus</name>
    <dbReference type="NCBI Taxonomy" id="37653"/>
    <lineage>
        <taxon>Eukaryota</taxon>
        <taxon>Metazoa</taxon>
        <taxon>Spiralia</taxon>
        <taxon>Lophotrochozoa</taxon>
        <taxon>Mollusca</taxon>
        <taxon>Cephalopoda</taxon>
        <taxon>Coleoidea</taxon>
        <taxon>Octopodiformes</taxon>
        <taxon>Octopoda</taxon>
        <taxon>Incirrata</taxon>
        <taxon>Octopodidae</taxon>
        <taxon>Octopus</taxon>
    </lineage>
</organism>
<feature type="non-terminal residue" evidence="2">
    <location>
        <position position="1"/>
    </location>
</feature>
<evidence type="ECO:0000313" key="2">
    <source>
        <dbReference type="EMBL" id="KOF96390.1"/>
    </source>
</evidence>
<evidence type="ECO:0000256" key="1">
    <source>
        <dbReference type="SAM" id="MobiDB-lite"/>
    </source>
</evidence>
<reference evidence="2" key="1">
    <citation type="submission" date="2015-07" db="EMBL/GenBank/DDBJ databases">
        <title>MeaNS - Measles Nucleotide Surveillance Program.</title>
        <authorList>
            <person name="Tran T."/>
            <person name="Druce J."/>
        </authorList>
    </citation>
    <scope>NUCLEOTIDE SEQUENCE</scope>
    <source>
        <strain evidence="2">UCB-OBI-ISO-001</strain>
        <tissue evidence="2">Gonad</tissue>
    </source>
</reference>
<dbReference type="EMBL" id="KQ416578">
    <property type="protein sequence ID" value="KOF96390.1"/>
    <property type="molecule type" value="Genomic_DNA"/>
</dbReference>
<sequence length="98" mass="11369">HKNSPIQRSHQHLLHRAHACTHTDTATGYIHTGTLACSYTHVHISTHQRLPFSTYIHTHKHIEARQRCTNMHTHSQYYSDTEQQTVHGKKPTHLSMDT</sequence>
<gene>
    <name evidence="2" type="ORF">OCBIM_22035221mg</name>
</gene>